<evidence type="ECO:0000313" key="11">
    <source>
        <dbReference type="Proteomes" id="UP000034502"/>
    </source>
</evidence>
<proteinExistence type="predicted"/>
<dbReference type="GO" id="GO:0009103">
    <property type="term" value="P:lipopolysaccharide biosynthetic process"/>
    <property type="evidence" value="ECO:0007669"/>
    <property type="project" value="UniProtKB-ARBA"/>
</dbReference>
<dbReference type="GO" id="GO:0005886">
    <property type="term" value="C:plasma membrane"/>
    <property type="evidence" value="ECO:0007669"/>
    <property type="project" value="UniProtKB-SubCell"/>
</dbReference>
<evidence type="ECO:0000256" key="2">
    <source>
        <dbReference type="ARBA" id="ARBA00022475"/>
    </source>
</evidence>
<dbReference type="EMBL" id="LCNU01000051">
    <property type="protein sequence ID" value="KKU62313.1"/>
    <property type="molecule type" value="Genomic_DNA"/>
</dbReference>
<evidence type="ECO:0000256" key="8">
    <source>
        <dbReference type="SAM" id="Phobius"/>
    </source>
</evidence>
<evidence type="ECO:0000256" key="3">
    <source>
        <dbReference type="ARBA" id="ARBA00022676"/>
    </source>
</evidence>
<accession>A0A0G1U7Z5</accession>
<evidence type="ECO:0000256" key="5">
    <source>
        <dbReference type="ARBA" id="ARBA00022692"/>
    </source>
</evidence>
<feature type="transmembrane region" description="Helical" evidence="8">
    <location>
        <begin position="166"/>
        <end position="199"/>
    </location>
</feature>
<evidence type="ECO:0000256" key="6">
    <source>
        <dbReference type="ARBA" id="ARBA00022989"/>
    </source>
</evidence>
<feature type="transmembrane region" description="Helical" evidence="8">
    <location>
        <begin position="140"/>
        <end position="159"/>
    </location>
</feature>
<dbReference type="AlphaFoldDB" id="A0A0G1U7Z5"/>
<gene>
    <name evidence="10" type="ORF">UX86_C0051G0002</name>
</gene>
<dbReference type="STRING" id="1618364.UX86_C0051G0002"/>
<dbReference type="PANTHER" id="PTHR33908:SF11">
    <property type="entry name" value="MEMBRANE PROTEIN"/>
    <property type="match status" value="1"/>
</dbReference>
<protein>
    <recommendedName>
        <fullName evidence="9">Glycosyltransferase RgtA/B/C/D-like domain-containing protein</fullName>
    </recommendedName>
</protein>
<evidence type="ECO:0000256" key="1">
    <source>
        <dbReference type="ARBA" id="ARBA00004651"/>
    </source>
</evidence>
<dbReference type="InterPro" id="IPR038731">
    <property type="entry name" value="RgtA/B/C-like"/>
</dbReference>
<feature type="transmembrane region" description="Helical" evidence="8">
    <location>
        <begin position="116"/>
        <end position="134"/>
    </location>
</feature>
<evidence type="ECO:0000313" key="10">
    <source>
        <dbReference type="EMBL" id="KKU62313.1"/>
    </source>
</evidence>
<feature type="transmembrane region" description="Helical" evidence="8">
    <location>
        <begin position="88"/>
        <end position="109"/>
    </location>
</feature>
<dbReference type="InterPro" id="IPR050297">
    <property type="entry name" value="LipidA_mod_glycosyltrf_83"/>
</dbReference>
<keyword evidence="6 8" id="KW-1133">Transmembrane helix</keyword>
<feature type="transmembrane region" description="Helical" evidence="8">
    <location>
        <begin position="211"/>
        <end position="230"/>
    </location>
</feature>
<feature type="domain" description="Glycosyltransferase RgtA/B/C/D-like" evidence="9">
    <location>
        <begin position="68"/>
        <end position="225"/>
    </location>
</feature>
<name>A0A0G1U7Z5_9BACT</name>
<feature type="transmembrane region" description="Helical" evidence="8">
    <location>
        <begin position="379"/>
        <end position="402"/>
    </location>
</feature>
<keyword evidence="3" id="KW-0328">Glycosyltransferase</keyword>
<sequence length="531" mass="60785">MNTAEKIIIAFILFLGLVTRFPGLGYSPPHLSNDEISIAWDAYSLSTTMRDEHNVFLPLSFRSHNTYKAPLTAYLGVLPVMLMGPGDYAARLPSAIFGLLTIPVMMALVRLLGGSRFMALTGGMLLALTPWHIYSSRVALESNIALFFVAFGLFGFLIAIHKKNSVIALTISMVSFALSVYAYHTQWIFTPLLLAVLWLYFHRRTFTRPEYYLGAVLFLLLVSPIFTDYIKNKGTYARANTEIFTHEPGLDRQLKNPGIMPFQKFLLVAMSITGNYSSYTNPGYLFFDGLNLLPRGDPYQSGLFLWPFLIFLSVGLFRLPRMFPRHSTFIYIWAALSPLVPSLTLNAPNQVRNLVSLLPYTIIITAGVAILWKKYPTRFLYRAVMATLIFVSFFYFCAVYYYHFPRQSAQNFQYGYKQMAGFIPIHYQDYEKIIIDPRFGDANVYSGVPHLYIPYYTRMDPRKMLVRVENSRGLFFDKYEFRDINWNSETPAPNRLYIVPRDNPPPPGILRAVQEVMLPDSKTALKAFAYQ</sequence>
<organism evidence="10 11">
    <name type="scientific">Candidatus Amesbacteria bacterium GW2011_GWC1_47_15</name>
    <dbReference type="NCBI Taxonomy" id="1618364"/>
    <lineage>
        <taxon>Bacteria</taxon>
        <taxon>Candidatus Amesiibacteriota</taxon>
    </lineage>
</organism>
<comment type="caution">
    <text evidence="10">The sequence shown here is derived from an EMBL/GenBank/DDBJ whole genome shotgun (WGS) entry which is preliminary data.</text>
</comment>
<dbReference type="Pfam" id="PF13231">
    <property type="entry name" value="PMT_2"/>
    <property type="match status" value="1"/>
</dbReference>
<comment type="subcellular location">
    <subcellularLocation>
        <location evidence="1">Cell membrane</location>
        <topology evidence="1">Multi-pass membrane protein</topology>
    </subcellularLocation>
</comment>
<dbReference type="Proteomes" id="UP000034502">
    <property type="component" value="Unassembled WGS sequence"/>
</dbReference>
<evidence type="ECO:0000259" key="9">
    <source>
        <dbReference type="Pfam" id="PF13231"/>
    </source>
</evidence>
<feature type="transmembrane region" description="Helical" evidence="8">
    <location>
        <begin position="299"/>
        <end position="317"/>
    </location>
</feature>
<evidence type="ECO:0000256" key="7">
    <source>
        <dbReference type="ARBA" id="ARBA00023136"/>
    </source>
</evidence>
<feature type="transmembrane region" description="Helical" evidence="8">
    <location>
        <begin position="262"/>
        <end position="279"/>
    </location>
</feature>
<evidence type="ECO:0000256" key="4">
    <source>
        <dbReference type="ARBA" id="ARBA00022679"/>
    </source>
</evidence>
<keyword evidence="7 8" id="KW-0472">Membrane</keyword>
<dbReference type="PANTHER" id="PTHR33908">
    <property type="entry name" value="MANNOSYLTRANSFERASE YKCB-RELATED"/>
    <property type="match status" value="1"/>
</dbReference>
<reference evidence="10 11" key="1">
    <citation type="journal article" date="2015" name="Nature">
        <title>rRNA introns, odd ribosomes, and small enigmatic genomes across a large radiation of phyla.</title>
        <authorList>
            <person name="Brown C.T."/>
            <person name="Hug L.A."/>
            <person name="Thomas B.C."/>
            <person name="Sharon I."/>
            <person name="Castelle C.J."/>
            <person name="Singh A."/>
            <person name="Wilkins M.J."/>
            <person name="Williams K.H."/>
            <person name="Banfield J.F."/>
        </authorList>
    </citation>
    <scope>NUCLEOTIDE SEQUENCE [LARGE SCALE GENOMIC DNA]</scope>
</reference>
<keyword evidence="5 8" id="KW-0812">Transmembrane</keyword>
<keyword evidence="4" id="KW-0808">Transferase</keyword>
<dbReference type="GO" id="GO:0016763">
    <property type="term" value="F:pentosyltransferase activity"/>
    <property type="evidence" value="ECO:0007669"/>
    <property type="project" value="TreeGrafter"/>
</dbReference>
<feature type="transmembrane region" description="Helical" evidence="8">
    <location>
        <begin position="354"/>
        <end position="372"/>
    </location>
</feature>
<keyword evidence="2" id="KW-1003">Cell membrane</keyword>